<gene>
    <name evidence="1" type="ORF">V6E02_02980</name>
</gene>
<keyword evidence="2" id="KW-1185">Reference proteome</keyword>
<accession>A0ABV0EBY4</accession>
<name>A0ABV0EBY4_9BURK</name>
<organism evidence="1 2">
    <name type="scientific">Thiobacter aerophilum</name>
    <dbReference type="NCBI Taxonomy" id="3121275"/>
    <lineage>
        <taxon>Bacteria</taxon>
        <taxon>Pseudomonadati</taxon>
        <taxon>Pseudomonadota</taxon>
        <taxon>Betaproteobacteria</taxon>
        <taxon>Burkholderiales</taxon>
        <taxon>Thiobacteraceae</taxon>
        <taxon>Thiobacter</taxon>
    </lineage>
</organism>
<evidence type="ECO:0000313" key="1">
    <source>
        <dbReference type="EMBL" id="MEO1766178.1"/>
    </source>
</evidence>
<dbReference type="RefSeq" id="WP_347306975.1">
    <property type="nucleotide sequence ID" value="NZ_JBAJEX010000001.1"/>
</dbReference>
<comment type="caution">
    <text evidence="1">The sequence shown here is derived from an EMBL/GenBank/DDBJ whole genome shotgun (WGS) entry which is preliminary data.</text>
</comment>
<protein>
    <submittedName>
        <fullName evidence="1">Uncharacterized protein</fullName>
    </submittedName>
</protein>
<evidence type="ECO:0000313" key="2">
    <source>
        <dbReference type="Proteomes" id="UP001482231"/>
    </source>
</evidence>
<dbReference type="EMBL" id="JBAJEX010000001">
    <property type="protein sequence ID" value="MEO1766178.1"/>
    <property type="molecule type" value="Genomic_DNA"/>
</dbReference>
<reference evidence="1 2" key="1">
    <citation type="submission" date="2024-02" db="EMBL/GenBank/DDBJ databases">
        <title>New thermophilic sulfur-oxidizing bacteria from a hot springs of the Uzon caldera (Kamchatka, Russia).</title>
        <authorList>
            <person name="Dukat A.M."/>
            <person name="Elcheninov A.G."/>
            <person name="Frolov E.N."/>
        </authorList>
    </citation>
    <scope>NUCLEOTIDE SEQUENCE [LARGE SCALE GENOMIC DNA]</scope>
    <source>
        <strain evidence="1 2">AK1</strain>
    </source>
</reference>
<proteinExistence type="predicted"/>
<dbReference type="Proteomes" id="UP001482231">
    <property type="component" value="Unassembled WGS sequence"/>
</dbReference>
<sequence>MPEDTLVCVRCGAALDDLPLPLSRLAQCPACRAPLHTCRMCRFYDPSAARQCLEPVAEEVRDKDQANFCGYFQPRLGAFTPRPDTAAARAALDALFGAASPAPTRPNPLDELFGKD</sequence>